<accession>A0A1H9P4Y7</accession>
<gene>
    <name evidence="3" type="ORF">SAMN02910429_00083</name>
</gene>
<evidence type="ECO:0000259" key="2">
    <source>
        <dbReference type="SMART" id="SM01324"/>
    </source>
</evidence>
<evidence type="ECO:0000313" key="3">
    <source>
        <dbReference type="EMBL" id="SER42945.1"/>
    </source>
</evidence>
<name>A0A1H9P4Y7_9FIRM</name>
<organism evidence="3 4">
    <name type="scientific">Lachnobacterium bovis</name>
    <dbReference type="NCBI Taxonomy" id="140626"/>
    <lineage>
        <taxon>Bacteria</taxon>
        <taxon>Bacillati</taxon>
        <taxon>Bacillota</taxon>
        <taxon>Clostridia</taxon>
        <taxon>Lachnospirales</taxon>
        <taxon>Lachnospiraceae</taxon>
        <taxon>Lachnobacterium</taxon>
    </lineage>
</organism>
<feature type="transmembrane region" description="Helical" evidence="1">
    <location>
        <begin position="12"/>
        <end position="35"/>
    </location>
</feature>
<dbReference type="Gene3D" id="1.20.58.1690">
    <property type="match status" value="1"/>
</dbReference>
<dbReference type="InterPro" id="IPR025582">
    <property type="entry name" value="YARHG_dom"/>
</dbReference>
<dbReference type="AlphaFoldDB" id="A0A1H9P4Y7"/>
<proteinExistence type="predicted"/>
<keyword evidence="1" id="KW-0472">Membrane</keyword>
<reference evidence="4" key="1">
    <citation type="submission" date="2016-10" db="EMBL/GenBank/DDBJ databases">
        <authorList>
            <person name="Varghese N."/>
            <person name="Submissions S."/>
        </authorList>
    </citation>
    <scope>NUCLEOTIDE SEQUENCE [LARGE SCALE GENOMIC DNA]</scope>
    <source>
        <strain evidence="4">S1b</strain>
    </source>
</reference>
<dbReference type="RefSeq" id="WP_022749388.1">
    <property type="nucleotide sequence ID" value="NZ_FOGW01000004.1"/>
</dbReference>
<dbReference type="EMBL" id="FOGW01000004">
    <property type="protein sequence ID" value="SER42945.1"/>
    <property type="molecule type" value="Genomic_DNA"/>
</dbReference>
<keyword evidence="4" id="KW-1185">Reference proteome</keyword>
<evidence type="ECO:0000256" key="1">
    <source>
        <dbReference type="SAM" id="Phobius"/>
    </source>
</evidence>
<feature type="domain" description="YARHG" evidence="2">
    <location>
        <begin position="96"/>
        <end position="175"/>
    </location>
</feature>
<evidence type="ECO:0000313" key="4">
    <source>
        <dbReference type="Proteomes" id="UP000182471"/>
    </source>
</evidence>
<protein>
    <submittedName>
        <fullName evidence="3">YARHG domain-containing protein</fullName>
    </submittedName>
</protein>
<keyword evidence="1" id="KW-1133">Transmembrane helix</keyword>
<sequence>MQKENNQISAGVIAGYAISGAVIFACLITLIVMVVTSRTSKDNELISRKAVTVTSNSTMTTYVSDYDLGSIKVSREEYQKKTDKPGKGKDAVNNPNGYIIEKSATELLTESDLDGYSPRELTLAKAEIVARHGAAFSEKEFIDYFSSKSWYSMTPNGQLSPIETSNFKLIEKYQESHKKSYLGF</sequence>
<keyword evidence="1" id="KW-0812">Transmembrane</keyword>
<dbReference type="Pfam" id="PF13308">
    <property type="entry name" value="YARHG"/>
    <property type="match status" value="1"/>
</dbReference>
<dbReference type="InterPro" id="IPR038434">
    <property type="entry name" value="YARHG_sf"/>
</dbReference>
<dbReference type="OrthoDB" id="517663at2"/>
<dbReference type="SMART" id="SM01324">
    <property type="entry name" value="YARHG"/>
    <property type="match status" value="1"/>
</dbReference>
<dbReference type="Proteomes" id="UP000182471">
    <property type="component" value="Unassembled WGS sequence"/>
</dbReference>
<dbReference type="PROSITE" id="PS51257">
    <property type="entry name" value="PROKAR_LIPOPROTEIN"/>
    <property type="match status" value="1"/>
</dbReference>